<feature type="binding site" evidence="9">
    <location>
        <begin position="321"/>
        <end position="322"/>
    </location>
    <ligand>
        <name>ATP</name>
        <dbReference type="ChEBI" id="CHEBI:30616"/>
    </ligand>
</feature>
<dbReference type="PROSITE" id="PS51278">
    <property type="entry name" value="GATASE_TYPE_2"/>
    <property type="match status" value="1"/>
</dbReference>
<dbReference type="GO" id="GO:0005524">
    <property type="term" value="F:ATP binding"/>
    <property type="evidence" value="ECO:0007669"/>
    <property type="project" value="UniProtKB-KW"/>
</dbReference>
<dbReference type="Pfam" id="PF13537">
    <property type="entry name" value="GATase_7"/>
    <property type="match status" value="1"/>
</dbReference>
<name>A0A1F6EF47_9BACT</name>
<dbReference type="PIRSF" id="PIRSF001589">
    <property type="entry name" value="Asn_synthetase_glu-h"/>
    <property type="match status" value="1"/>
</dbReference>
<dbReference type="Proteomes" id="UP000178392">
    <property type="component" value="Unassembled WGS sequence"/>
</dbReference>
<proteinExistence type="predicted"/>
<dbReference type="InterPro" id="IPR001962">
    <property type="entry name" value="Asn_synthase"/>
</dbReference>
<dbReference type="InterPro" id="IPR014729">
    <property type="entry name" value="Rossmann-like_a/b/a_fold"/>
</dbReference>
<dbReference type="PANTHER" id="PTHR11772:SF2">
    <property type="entry name" value="ASPARAGINE SYNTHETASE [GLUTAMINE-HYDROLYZING]"/>
    <property type="match status" value="1"/>
</dbReference>
<dbReference type="EC" id="6.3.5.4" evidence="1"/>
<evidence type="ECO:0000313" key="12">
    <source>
        <dbReference type="Proteomes" id="UP000178392"/>
    </source>
</evidence>
<dbReference type="InterPro" id="IPR029055">
    <property type="entry name" value="Ntn_hydrolases_N"/>
</dbReference>
<dbReference type="SUPFAM" id="SSF56235">
    <property type="entry name" value="N-terminal nucleophile aminohydrolases (Ntn hydrolases)"/>
    <property type="match status" value="1"/>
</dbReference>
<accession>A0A1F6EF47</accession>
<protein>
    <recommendedName>
        <fullName evidence="1">asparagine synthase (glutamine-hydrolyzing)</fullName>
        <ecNumber evidence="1">6.3.5.4</ecNumber>
    </recommendedName>
</protein>
<dbReference type="EMBL" id="MFLS01000008">
    <property type="protein sequence ID" value="OGG72284.1"/>
    <property type="molecule type" value="Genomic_DNA"/>
</dbReference>
<evidence type="ECO:0000256" key="6">
    <source>
        <dbReference type="ARBA" id="ARBA00022888"/>
    </source>
</evidence>
<keyword evidence="5 9" id="KW-0067">ATP-binding</keyword>
<comment type="pathway">
    <text evidence="7">Amino-acid biosynthesis.</text>
</comment>
<evidence type="ECO:0000256" key="8">
    <source>
        <dbReference type="ARBA" id="ARBA00048741"/>
    </source>
</evidence>
<dbReference type="SUPFAM" id="SSF52402">
    <property type="entry name" value="Adenine nucleotide alpha hydrolases-like"/>
    <property type="match status" value="1"/>
</dbReference>
<sequence>MTPQRLAVANRLTQKRGPDATEVVEKEGWTLAHNLLSITGSFTRQPFVDERADCYCLFNGEIYNWRDLAPAAGSDGEALIPLYLEHGAAFTTKLDGEFALALFDFKKNVLVLSTDAFATKPLWYAKRGSEFGLASYESALLALGFEKPTKLAANTTLVLSLADEKELSRHQVFTFDPAHQHKESVDDFLSAFSHSIAKRAKNIREKVFMGLSSGYDSGAITCELLRQKLPFKAYSILGREDQGIVRARHAFLPKVAGEILNPSYREYQRQKRLLREVCEPFFWTVREGRYAPQNILEDAATVGLGIICEKAKGAGFKIYLSGQGADEILSDYRMHGKGLTGSSSIEGEFPEDLAAIFPWRNFYEGAQKYYIAKEEHVAGAYGLETRYPYLDAALVQEFLWLTAATKNAGYKYPLQTLFEREHFPYARDVKVGFIPRKKTMGDYIARLVSGLLGTHI</sequence>
<dbReference type="InterPro" id="IPR017932">
    <property type="entry name" value="GATase_2_dom"/>
</dbReference>
<feature type="domain" description="Glutamine amidotransferase type-2" evidence="10">
    <location>
        <begin position="1"/>
        <end position="162"/>
    </location>
</feature>
<dbReference type="InterPro" id="IPR050795">
    <property type="entry name" value="Asn_Synthetase"/>
</dbReference>
<reference evidence="11 12" key="1">
    <citation type="journal article" date="2016" name="Nat. Commun.">
        <title>Thousands of microbial genomes shed light on interconnected biogeochemical processes in an aquifer system.</title>
        <authorList>
            <person name="Anantharaman K."/>
            <person name="Brown C.T."/>
            <person name="Hug L.A."/>
            <person name="Sharon I."/>
            <person name="Castelle C.J."/>
            <person name="Probst A.J."/>
            <person name="Thomas B.C."/>
            <person name="Singh A."/>
            <person name="Wilkins M.J."/>
            <person name="Karaoz U."/>
            <person name="Brodie E.L."/>
            <person name="Williams K.H."/>
            <person name="Hubbard S.S."/>
            <person name="Banfield J.F."/>
        </authorList>
    </citation>
    <scope>NUCLEOTIDE SEQUENCE [LARGE SCALE GENOMIC DNA]</scope>
</reference>
<gene>
    <name evidence="11" type="ORF">A3E65_02635</name>
</gene>
<evidence type="ECO:0000256" key="3">
    <source>
        <dbReference type="ARBA" id="ARBA00022605"/>
    </source>
</evidence>
<keyword evidence="2" id="KW-0436">Ligase</keyword>
<dbReference type="Pfam" id="PF00733">
    <property type="entry name" value="Asn_synthase"/>
    <property type="match status" value="1"/>
</dbReference>
<evidence type="ECO:0000256" key="1">
    <source>
        <dbReference type="ARBA" id="ARBA00012737"/>
    </source>
</evidence>
<dbReference type="InterPro" id="IPR006426">
    <property type="entry name" value="Asn_synth_AEB"/>
</dbReference>
<evidence type="ECO:0000259" key="10">
    <source>
        <dbReference type="PROSITE" id="PS51278"/>
    </source>
</evidence>
<dbReference type="GO" id="GO:0006529">
    <property type="term" value="P:asparagine biosynthetic process"/>
    <property type="evidence" value="ECO:0007669"/>
    <property type="project" value="UniProtKB-KW"/>
</dbReference>
<dbReference type="GO" id="GO:0005829">
    <property type="term" value="C:cytosol"/>
    <property type="evidence" value="ECO:0007669"/>
    <property type="project" value="TreeGrafter"/>
</dbReference>
<evidence type="ECO:0000256" key="2">
    <source>
        <dbReference type="ARBA" id="ARBA00022598"/>
    </source>
</evidence>
<dbReference type="PANTHER" id="PTHR11772">
    <property type="entry name" value="ASPARAGINE SYNTHETASE"/>
    <property type="match status" value="1"/>
</dbReference>
<dbReference type="AlphaFoldDB" id="A0A1F6EF47"/>
<keyword evidence="6" id="KW-0061">Asparagine biosynthesis</keyword>
<feature type="binding site" evidence="9">
    <location>
        <position position="236"/>
    </location>
    <ligand>
        <name>ATP</name>
        <dbReference type="ChEBI" id="CHEBI:30616"/>
    </ligand>
</feature>
<organism evidence="11 12">
    <name type="scientific">Candidatus Kaiserbacteria bacterium RIFCSPHIGHO2_12_FULL_56_13</name>
    <dbReference type="NCBI Taxonomy" id="1798505"/>
    <lineage>
        <taxon>Bacteria</taxon>
        <taxon>Candidatus Kaiseribacteriota</taxon>
    </lineage>
</organism>
<comment type="caution">
    <text evidence="11">The sequence shown here is derived from an EMBL/GenBank/DDBJ whole genome shotgun (WGS) entry which is preliminary data.</text>
</comment>
<keyword evidence="3" id="KW-0028">Amino-acid biosynthesis</keyword>
<evidence type="ECO:0000256" key="9">
    <source>
        <dbReference type="PIRSR" id="PIRSR001589-2"/>
    </source>
</evidence>
<evidence type="ECO:0000256" key="4">
    <source>
        <dbReference type="ARBA" id="ARBA00022741"/>
    </source>
</evidence>
<keyword evidence="4 9" id="KW-0547">Nucleotide-binding</keyword>
<evidence type="ECO:0000256" key="5">
    <source>
        <dbReference type="ARBA" id="ARBA00022840"/>
    </source>
</evidence>
<feature type="binding site" evidence="9">
    <location>
        <position position="75"/>
    </location>
    <ligand>
        <name>L-glutamine</name>
        <dbReference type="ChEBI" id="CHEBI:58359"/>
    </ligand>
</feature>
<comment type="catalytic activity">
    <reaction evidence="8">
        <text>L-aspartate + L-glutamine + ATP + H2O = L-asparagine + L-glutamate + AMP + diphosphate + H(+)</text>
        <dbReference type="Rhea" id="RHEA:12228"/>
        <dbReference type="ChEBI" id="CHEBI:15377"/>
        <dbReference type="ChEBI" id="CHEBI:15378"/>
        <dbReference type="ChEBI" id="CHEBI:29985"/>
        <dbReference type="ChEBI" id="CHEBI:29991"/>
        <dbReference type="ChEBI" id="CHEBI:30616"/>
        <dbReference type="ChEBI" id="CHEBI:33019"/>
        <dbReference type="ChEBI" id="CHEBI:58048"/>
        <dbReference type="ChEBI" id="CHEBI:58359"/>
        <dbReference type="ChEBI" id="CHEBI:456215"/>
        <dbReference type="EC" id="6.3.5.4"/>
    </reaction>
</comment>
<evidence type="ECO:0000256" key="7">
    <source>
        <dbReference type="ARBA" id="ARBA00029440"/>
    </source>
</evidence>
<evidence type="ECO:0000313" key="11">
    <source>
        <dbReference type="EMBL" id="OGG72284.1"/>
    </source>
</evidence>
<dbReference type="GO" id="GO:0004066">
    <property type="term" value="F:asparagine synthase (glutamine-hydrolyzing) activity"/>
    <property type="evidence" value="ECO:0007669"/>
    <property type="project" value="UniProtKB-EC"/>
</dbReference>
<dbReference type="Gene3D" id="3.40.50.620">
    <property type="entry name" value="HUPs"/>
    <property type="match status" value="1"/>
</dbReference>
<dbReference type="Gene3D" id="3.60.20.10">
    <property type="entry name" value="Glutamine Phosphoribosylpyrophosphate, subunit 1, domain 1"/>
    <property type="match status" value="1"/>
</dbReference>